<keyword evidence="1" id="KW-0238">DNA-binding</keyword>
<evidence type="ECO:0000256" key="1">
    <source>
        <dbReference type="ARBA" id="ARBA00023125"/>
    </source>
</evidence>
<dbReference type="SUPFAM" id="SSF46955">
    <property type="entry name" value="Putative DNA-binding domain"/>
    <property type="match status" value="1"/>
</dbReference>
<dbReference type="Pfam" id="PF13411">
    <property type="entry name" value="MerR_1"/>
    <property type="match status" value="1"/>
</dbReference>
<feature type="domain" description="HTH merR-type" evidence="2">
    <location>
        <begin position="15"/>
        <end position="85"/>
    </location>
</feature>
<evidence type="ECO:0000313" key="3">
    <source>
        <dbReference type="EMBL" id="PKZ63137.1"/>
    </source>
</evidence>
<evidence type="ECO:0000313" key="4">
    <source>
        <dbReference type="Proteomes" id="UP000234662"/>
    </source>
</evidence>
<proteinExistence type="predicted"/>
<dbReference type="SUPFAM" id="SSF55979">
    <property type="entry name" value="DNA clamp"/>
    <property type="match status" value="1"/>
</dbReference>
<dbReference type="GO" id="GO:0003887">
    <property type="term" value="F:DNA-directed DNA polymerase activity"/>
    <property type="evidence" value="ECO:0007669"/>
    <property type="project" value="InterPro"/>
</dbReference>
<dbReference type="Gene3D" id="1.10.1660.10">
    <property type="match status" value="1"/>
</dbReference>
<organism evidence="3 4">
    <name type="scientific">Gordonia terrae</name>
    <dbReference type="NCBI Taxonomy" id="2055"/>
    <lineage>
        <taxon>Bacteria</taxon>
        <taxon>Bacillati</taxon>
        <taxon>Actinomycetota</taxon>
        <taxon>Actinomycetes</taxon>
        <taxon>Mycobacteriales</taxon>
        <taxon>Gordoniaceae</taxon>
        <taxon>Gordonia</taxon>
    </lineage>
</organism>
<dbReference type="SMART" id="SM00422">
    <property type="entry name" value="HTH_MERR"/>
    <property type="match status" value="1"/>
</dbReference>
<dbReference type="AlphaFoldDB" id="A0A2I1R203"/>
<dbReference type="GO" id="GO:0008408">
    <property type="term" value="F:3'-5' exonuclease activity"/>
    <property type="evidence" value="ECO:0007669"/>
    <property type="project" value="InterPro"/>
</dbReference>
<dbReference type="PANTHER" id="PTHR30204:SF97">
    <property type="entry name" value="MERR FAMILY REGULATORY PROTEIN"/>
    <property type="match status" value="1"/>
</dbReference>
<dbReference type="InterPro" id="IPR009061">
    <property type="entry name" value="DNA-bd_dom_put_sf"/>
</dbReference>
<dbReference type="STRING" id="2055.BCM27_13755"/>
<protein>
    <submittedName>
        <fullName evidence="3">Transcriptional regulator</fullName>
    </submittedName>
</protein>
<dbReference type="PANTHER" id="PTHR30204">
    <property type="entry name" value="REDOX-CYCLING DRUG-SENSING TRANSCRIPTIONAL ACTIVATOR SOXR"/>
    <property type="match status" value="1"/>
</dbReference>
<dbReference type="EMBL" id="PKJC01000031">
    <property type="protein sequence ID" value="PKZ63137.1"/>
    <property type="molecule type" value="Genomic_DNA"/>
</dbReference>
<dbReference type="Gene3D" id="3.10.150.10">
    <property type="entry name" value="DNA Polymerase III, subunit A, domain 2"/>
    <property type="match status" value="2"/>
</dbReference>
<dbReference type="Proteomes" id="UP000234662">
    <property type="component" value="Unassembled WGS sequence"/>
</dbReference>
<reference evidence="3 4" key="1">
    <citation type="submission" date="2017-12" db="EMBL/GenBank/DDBJ databases">
        <title>Phylogenetic diversity of female urinary microbiome.</title>
        <authorList>
            <person name="Thomas-White K."/>
            <person name="Wolfe A.J."/>
        </authorList>
    </citation>
    <scope>NUCLEOTIDE SEQUENCE [LARGE SCALE GENOMIC DNA]</scope>
    <source>
        <strain evidence="3 4">UMB0777</strain>
    </source>
</reference>
<accession>A0A2I1R203</accession>
<gene>
    <name evidence="3" type="ORF">CYJ73_23410</name>
</gene>
<dbReference type="GO" id="GO:0006260">
    <property type="term" value="P:DNA replication"/>
    <property type="evidence" value="ECO:0007669"/>
    <property type="project" value="InterPro"/>
</dbReference>
<dbReference type="InterPro" id="IPR047057">
    <property type="entry name" value="MerR_fam"/>
</dbReference>
<dbReference type="GO" id="GO:0003700">
    <property type="term" value="F:DNA-binding transcription factor activity"/>
    <property type="evidence" value="ECO:0007669"/>
    <property type="project" value="InterPro"/>
</dbReference>
<comment type="caution">
    <text evidence="3">The sequence shown here is derived from an EMBL/GenBank/DDBJ whole genome shotgun (WGS) entry which is preliminary data.</text>
</comment>
<dbReference type="InterPro" id="IPR000551">
    <property type="entry name" value="MerR-type_HTH_dom"/>
</dbReference>
<evidence type="ECO:0000259" key="2">
    <source>
        <dbReference type="PROSITE" id="PS50937"/>
    </source>
</evidence>
<dbReference type="InterPro" id="IPR046938">
    <property type="entry name" value="DNA_clamp_sf"/>
</dbReference>
<dbReference type="PROSITE" id="PS50937">
    <property type="entry name" value="HTH_MERR_2"/>
    <property type="match status" value="1"/>
</dbReference>
<dbReference type="GO" id="GO:0003677">
    <property type="term" value="F:DNA binding"/>
    <property type="evidence" value="ECO:0007669"/>
    <property type="project" value="UniProtKB-KW"/>
</dbReference>
<dbReference type="InterPro" id="IPR022637">
    <property type="entry name" value="DNA_polIII_beta_cen"/>
</dbReference>
<dbReference type="Pfam" id="PF02767">
    <property type="entry name" value="DNA_pol3_beta_2"/>
    <property type="match status" value="1"/>
</dbReference>
<name>A0A2I1R203_9ACTN</name>
<sequence>MISDMPSSDTEHGELVPIGAFAQRTGLTASALRFYADSAVLTPASIDASTGYRLYSTAQETRAITLRRLREIGMSLADIRTVLDAEPTAARELIDDHVRTVMTDAARTRREAAAITTAIAAEATTLLTSVRGPVLAAAIGQVLTATARDAEHPVLDAVEFRFEDGAVTLTSTDRYRISSRSLPTGEPSDTRWSGTLCAGDLRDGLSDLARGGAVGIEAGTRAVRFRLTGRDDLWCRLLDDPFPCHHAMVDALPPVTTRASVATSGVLQYLEGCVDERVHLDFTSTALVLSDAASVGVTTLPADIHGPPVEMWFEVSTLFPAVGVSIGAELLLDVRAADLPMTIRSADGGDLTTMVMPVRHPTASIDHQDGGR</sequence>
<dbReference type="GO" id="GO:0009360">
    <property type="term" value="C:DNA polymerase III complex"/>
    <property type="evidence" value="ECO:0007669"/>
    <property type="project" value="InterPro"/>
</dbReference>